<organism evidence="2 3">
    <name type="scientific">Actinomortierella ambigua</name>
    <dbReference type="NCBI Taxonomy" id="1343610"/>
    <lineage>
        <taxon>Eukaryota</taxon>
        <taxon>Fungi</taxon>
        <taxon>Fungi incertae sedis</taxon>
        <taxon>Mucoromycota</taxon>
        <taxon>Mortierellomycotina</taxon>
        <taxon>Mortierellomycetes</taxon>
        <taxon>Mortierellales</taxon>
        <taxon>Mortierellaceae</taxon>
        <taxon>Actinomortierella</taxon>
    </lineage>
</organism>
<accession>A0A9P6PYU4</accession>
<dbReference type="OrthoDB" id="2361738at2759"/>
<dbReference type="Proteomes" id="UP000807716">
    <property type="component" value="Unassembled WGS sequence"/>
</dbReference>
<keyword evidence="1" id="KW-0732">Signal</keyword>
<evidence type="ECO:0000313" key="2">
    <source>
        <dbReference type="EMBL" id="KAG0255793.1"/>
    </source>
</evidence>
<proteinExistence type="predicted"/>
<evidence type="ECO:0000313" key="3">
    <source>
        <dbReference type="Proteomes" id="UP000807716"/>
    </source>
</evidence>
<keyword evidence="3" id="KW-1185">Reference proteome</keyword>
<evidence type="ECO:0008006" key="4">
    <source>
        <dbReference type="Google" id="ProtNLM"/>
    </source>
</evidence>
<feature type="chain" id="PRO_5040352286" description="Lipoprotein" evidence="1">
    <location>
        <begin position="19"/>
        <end position="101"/>
    </location>
</feature>
<dbReference type="PROSITE" id="PS51257">
    <property type="entry name" value="PROKAR_LIPOPROTEIN"/>
    <property type="match status" value="1"/>
</dbReference>
<dbReference type="AlphaFoldDB" id="A0A9P6PYU4"/>
<evidence type="ECO:0000256" key="1">
    <source>
        <dbReference type="SAM" id="SignalP"/>
    </source>
</evidence>
<comment type="caution">
    <text evidence="2">The sequence shown here is derived from an EMBL/GenBank/DDBJ whole genome shotgun (WGS) entry which is preliminary data.</text>
</comment>
<name>A0A9P6PYU4_9FUNG</name>
<gene>
    <name evidence="2" type="ORF">DFQ27_006065</name>
</gene>
<dbReference type="EMBL" id="JAAAJB010000441">
    <property type="protein sequence ID" value="KAG0255793.1"/>
    <property type="molecule type" value="Genomic_DNA"/>
</dbReference>
<protein>
    <recommendedName>
        <fullName evidence="4">Lipoprotein</fullName>
    </recommendedName>
</protein>
<feature type="signal peptide" evidence="1">
    <location>
        <begin position="1"/>
        <end position="18"/>
    </location>
</feature>
<sequence length="101" mass="10888">MLVRSFAILCATASLAMAACSLKYIYADGTTSIREVQADECYTVPAGRPRDVDTVLVVGLNGYGSVETYGKRGCRDLLETGQTPLKVTKPQIYSAYILSCP</sequence>
<reference evidence="2" key="1">
    <citation type="journal article" date="2020" name="Fungal Divers.">
        <title>Resolving the Mortierellaceae phylogeny through synthesis of multi-gene phylogenetics and phylogenomics.</title>
        <authorList>
            <person name="Vandepol N."/>
            <person name="Liber J."/>
            <person name="Desiro A."/>
            <person name="Na H."/>
            <person name="Kennedy M."/>
            <person name="Barry K."/>
            <person name="Grigoriev I.V."/>
            <person name="Miller A.N."/>
            <person name="O'Donnell K."/>
            <person name="Stajich J.E."/>
            <person name="Bonito G."/>
        </authorList>
    </citation>
    <scope>NUCLEOTIDE SEQUENCE</scope>
    <source>
        <strain evidence="2">BC1065</strain>
    </source>
</reference>